<keyword evidence="3" id="KW-1185">Reference proteome</keyword>
<dbReference type="STRING" id="870435.A0A0C3K473"/>
<reference evidence="2 3" key="1">
    <citation type="submission" date="2014-04" db="EMBL/GenBank/DDBJ databases">
        <authorList>
            <consortium name="DOE Joint Genome Institute"/>
            <person name="Kuo A."/>
            <person name="Kohler A."/>
            <person name="Costa M.D."/>
            <person name="Nagy L.G."/>
            <person name="Floudas D."/>
            <person name="Copeland A."/>
            <person name="Barry K.W."/>
            <person name="Cichocki N."/>
            <person name="Veneault-Fourrey C."/>
            <person name="LaButti K."/>
            <person name="Lindquist E.A."/>
            <person name="Lipzen A."/>
            <person name="Lundell T."/>
            <person name="Morin E."/>
            <person name="Murat C."/>
            <person name="Sun H."/>
            <person name="Tunlid A."/>
            <person name="Henrissat B."/>
            <person name="Grigoriev I.V."/>
            <person name="Hibbett D.S."/>
            <person name="Martin F."/>
            <person name="Nordberg H.P."/>
            <person name="Cantor M.N."/>
            <person name="Hua S.X."/>
        </authorList>
    </citation>
    <scope>NUCLEOTIDE SEQUENCE [LARGE SCALE GENOMIC DNA]</scope>
    <source>
        <strain evidence="2 3">Marx 270</strain>
    </source>
</reference>
<sequence>MSPFTSAAFFFPMGMDPFMDFEQVLWDGIQNEFPDPLEEPDEDSTAYTQNEKDYHIALYQNFISHIDNGSELVSGFEHERDSLSTFIDELVASAARSQTNDTGSLKWDMLTYMLEDPTTQSVKPPIQKGDPKSTHGWNHPLTARNLCPIVHLEEFDRNPHAYDQTIHEPACLYNVKMFDPNNTKKGFLRSQGLVQTFRHIFTSPSSALDPTRRGTKTPQGVAHGLPDPTPRTIAYAAIQYYFALSSTEQWTSAIGGVDLYELFLKIVKVLEDQPDHPWTQEMLHWWNKCLASAKLPSEGDQSQQQTRMTHQRMMTWTLSLTPQLWVTNLVVLKNMCGTQLTVTMGLRYSATQEQQCQDPTKLGR</sequence>
<dbReference type="InterPro" id="IPR046521">
    <property type="entry name" value="DUF6698"/>
</dbReference>
<dbReference type="Pfam" id="PF20414">
    <property type="entry name" value="DUF6698"/>
    <property type="match status" value="1"/>
</dbReference>
<evidence type="ECO:0000313" key="2">
    <source>
        <dbReference type="EMBL" id="KIO04342.1"/>
    </source>
</evidence>
<reference evidence="3" key="2">
    <citation type="submission" date="2015-01" db="EMBL/GenBank/DDBJ databases">
        <title>Evolutionary Origins and Diversification of the Mycorrhizal Mutualists.</title>
        <authorList>
            <consortium name="DOE Joint Genome Institute"/>
            <consortium name="Mycorrhizal Genomics Consortium"/>
            <person name="Kohler A."/>
            <person name="Kuo A."/>
            <person name="Nagy L.G."/>
            <person name="Floudas D."/>
            <person name="Copeland A."/>
            <person name="Barry K.W."/>
            <person name="Cichocki N."/>
            <person name="Veneault-Fourrey C."/>
            <person name="LaButti K."/>
            <person name="Lindquist E.A."/>
            <person name="Lipzen A."/>
            <person name="Lundell T."/>
            <person name="Morin E."/>
            <person name="Murat C."/>
            <person name="Riley R."/>
            <person name="Ohm R."/>
            <person name="Sun H."/>
            <person name="Tunlid A."/>
            <person name="Henrissat B."/>
            <person name="Grigoriev I.V."/>
            <person name="Hibbett D.S."/>
            <person name="Martin F."/>
        </authorList>
    </citation>
    <scope>NUCLEOTIDE SEQUENCE [LARGE SCALE GENOMIC DNA]</scope>
    <source>
        <strain evidence="3">Marx 270</strain>
    </source>
</reference>
<dbReference type="AlphaFoldDB" id="A0A0C3K473"/>
<accession>A0A0C3K473</accession>
<dbReference type="OrthoDB" id="2675584at2759"/>
<name>A0A0C3K473_PISTI</name>
<evidence type="ECO:0000313" key="3">
    <source>
        <dbReference type="Proteomes" id="UP000054217"/>
    </source>
</evidence>
<organism evidence="2 3">
    <name type="scientific">Pisolithus tinctorius Marx 270</name>
    <dbReference type="NCBI Taxonomy" id="870435"/>
    <lineage>
        <taxon>Eukaryota</taxon>
        <taxon>Fungi</taxon>
        <taxon>Dikarya</taxon>
        <taxon>Basidiomycota</taxon>
        <taxon>Agaricomycotina</taxon>
        <taxon>Agaricomycetes</taxon>
        <taxon>Agaricomycetidae</taxon>
        <taxon>Boletales</taxon>
        <taxon>Sclerodermatineae</taxon>
        <taxon>Pisolithaceae</taxon>
        <taxon>Pisolithus</taxon>
    </lineage>
</organism>
<gene>
    <name evidence="2" type="ORF">M404DRAFT_9216</name>
</gene>
<protein>
    <submittedName>
        <fullName evidence="2">Uncharacterized protein</fullName>
    </submittedName>
</protein>
<proteinExistence type="predicted"/>
<dbReference type="Proteomes" id="UP000054217">
    <property type="component" value="Unassembled WGS sequence"/>
</dbReference>
<evidence type="ECO:0000256" key="1">
    <source>
        <dbReference type="SAM" id="MobiDB-lite"/>
    </source>
</evidence>
<dbReference type="HOGENOM" id="CLU_035918_2_0_1"/>
<feature type="region of interest" description="Disordered" evidence="1">
    <location>
        <begin position="205"/>
        <end position="226"/>
    </location>
</feature>
<dbReference type="InParanoid" id="A0A0C3K473"/>
<dbReference type="EMBL" id="KN831971">
    <property type="protein sequence ID" value="KIO04342.1"/>
    <property type="molecule type" value="Genomic_DNA"/>
</dbReference>